<dbReference type="AlphaFoldDB" id="A0A846QXV8"/>
<protein>
    <submittedName>
        <fullName evidence="1">Uncharacterized protein</fullName>
    </submittedName>
</protein>
<organism evidence="1 2">
    <name type="scientific">Saonia flava</name>
    <dbReference type="NCBI Taxonomy" id="523696"/>
    <lineage>
        <taxon>Bacteria</taxon>
        <taxon>Pseudomonadati</taxon>
        <taxon>Bacteroidota</taxon>
        <taxon>Flavobacteriia</taxon>
        <taxon>Flavobacteriales</taxon>
        <taxon>Flavobacteriaceae</taxon>
        <taxon>Saonia</taxon>
    </lineage>
</organism>
<name>A0A846QXV8_9FLAO</name>
<proteinExistence type="predicted"/>
<evidence type="ECO:0000313" key="1">
    <source>
        <dbReference type="EMBL" id="NJB72027.1"/>
    </source>
</evidence>
<comment type="caution">
    <text evidence="1">The sequence shown here is derived from an EMBL/GenBank/DDBJ whole genome shotgun (WGS) entry which is preliminary data.</text>
</comment>
<reference evidence="1 2" key="1">
    <citation type="submission" date="2020-03" db="EMBL/GenBank/DDBJ databases">
        <title>Genomic Encyclopedia of Type Strains, Phase IV (KMG-IV): sequencing the most valuable type-strain genomes for metagenomic binning, comparative biology and taxonomic classification.</title>
        <authorList>
            <person name="Goeker M."/>
        </authorList>
    </citation>
    <scope>NUCLEOTIDE SEQUENCE [LARGE SCALE GENOMIC DNA]</scope>
    <source>
        <strain evidence="1 2">DSM 29762</strain>
    </source>
</reference>
<gene>
    <name evidence="1" type="ORF">GGR42_002518</name>
</gene>
<dbReference type="RefSeq" id="WP_167964614.1">
    <property type="nucleotide sequence ID" value="NZ_JAATJJ010000002.1"/>
</dbReference>
<sequence>MKNFILIFLITHLGFGQSSITQEDIEIYTQLTLINVNEKDIISFEKHLQTIADRAKEFKIDYEYDWLTYKSEKDEYLIVNFSDDLNSILTIHDYRKVFIKANSGKIFDENISNLSKLDVNIRFNYTKEMILPWSTVAEMSVSEFPFAEMIEYEISSQSVNKIDKVLREFSELLIESKYPFPLETSRGSIGAYGKITLVWFYANTDNFRGMDTPKDWMKSKGKLKEYNALLNEFLALTHNPKNFKLRYQKKLSN</sequence>
<evidence type="ECO:0000313" key="2">
    <source>
        <dbReference type="Proteomes" id="UP000590442"/>
    </source>
</evidence>
<dbReference type="Proteomes" id="UP000590442">
    <property type="component" value="Unassembled WGS sequence"/>
</dbReference>
<dbReference type="EMBL" id="JAATJJ010000002">
    <property type="protein sequence ID" value="NJB72027.1"/>
    <property type="molecule type" value="Genomic_DNA"/>
</dbReference>
<keyword evidence="2" id="KW-1185">Reference proteome</keyword>
<accession>A0A846QXV8</accession>